<comment type="caution">
    <text evidence="6">The sequence shown here is derived from an EMBL/GenBank/DDBJ whole genome shotgun (WGS) entry which is preliminary data.</text>
</comment>
<dbReference type="InterPro" id="IPR000889">
    <property type="entry name" value="Glutathione_peroxidase"/>
</dbReference>
<evidence type="ECO:0000256" key="3">
    <source>
        <dbReference type="ARBA" id="ARBA00023002"/>
    </source>
</evidence>
<dbReference type="SUPFAM" id="SSF52833">
    <property type="entry name" value="Thioredoxin-like"/>
    <property type="match status" value="1"/>
</dbReference>
<keyword evidence="3 5" id="KW-0560">Oxidoreductase</keyword>
<feature type="active site" evidence="4">
    <location>
        <position position="37"/>
    </location>
</feature>
<evidence type="ECO:0000256" key="1">
    <source>
        <dbReference type="ARBA" id="ARBA00006926"/>
    </source>
</evidence>
<dbReference type="PRINTS" id="PR01011">
    <property type="entry name" value="GLUTPROXDASE"/>
</dbReference>
<evidence type="ECO:0000256" key="4">
    <source>
        <dbReference type="PIRSR" id="PIRSR000303-1"/>
    </source>
</evidence>
<evidence type="ECO:0000313" key="6">
    <source>
        <dbReference type="EMBL" id="KAB0639923.1"/>
    </source>
</evidence>
<keyword evidence="2 5" id="KW-0575">Peroxidase</keyword>
<evidence type="ECO:0000313" key="7">
    <source>
        <dbReference type="Proteomes" id="UP000473470"/>
    </source>
</evidence>
<dbReference type="PANTHER" id="PTHR11592">
    <property type="entry name" value="GLUTATHIONE PEROXIDASE"/>
    <property type="match status" value="1"/>
</dbReference>
<evidence type="ECO:0000256" key="5">
    <source>
        <dbReference type="RuleBase" id="RU000499"/>
    </source>
</evidence>
<dbReference type="GO" id="GO:0004601">
    <property type="term" value="F:peroxidase activity"/>
    <property type="evidence" value="ECO:0007669"/>
    <property type="project" value="UniProtKB-KW"/>
</dbReference>
<sequence length="183" mass="19635">MSSTLYDIPVNAIDGSPTSLRAFKGKVLLVVNVASKCGLTPQYEGLEALYEDKRERGLEVLGFPANNFKGQEPGTDAEIQAFCTGTFGVKFPLFSKISVVGGDQHPLYRALTQAQPVTTGDGPFRERLKGYGIEPNPAPDVLWNFEKFLVSRDGEVVARFAPNTGSDDPALVAAIDAELAKGA</sequence>
<dbReference type="PANTHER" id="PTHR11592:SF40">
    <property type="entry name" value="THIOREDOXIN_GLUTATHIONE PEROXIDASE BTUE"/>
    <property type="match status" value="1"/>
</dbReference>
<dbReference type="AlphaFoldDB" id="A0A3P0GP18"/>
<name>A0A3P0GP18_9BURK</name>
<dbReference type="Proteomes" id="UP000473470">
    <property type="component" value="Unassembled WGS sequence"/>
</dbReference>
<protein>
    <recommendedName>
        <fullName evidence="5">Glutathione peroxidase</fullName>
    </recommendedName>
</protein>
<dbReference type="CDD" id="cd00340">
    <property type="entry name" value="GSH_Peroxidase"/>
    <property type="match status" value="1"/>
</dbReference>
<organism evidence="6 7">
    <name type="scientific">Burkholderia stagnalis</name>
    <dbReference type="NCBI Taxonomy" id="1503054"/>
    <lineage>
        <taxon>Bacteria</taxon>
        <taxon>Pseudomonadati</taxon>
        <taxon>Pseudomonadota</taxon>
        <taxon>Betaproteobacteria</taxon>
        <taxon>Burkholderiales</taxon>
        <taxon>Burkholderiaceae</taxon>
        <taxon>Burkholderia</taxon>
        <taxon>Burkholderia cepacia complex</taxon>
    </lineage>
</organism>
<evidence type="ECO:0000256" key="2">
    <source>
        <dbReference type="ARBA" id="ARBA00022559"/>
    </source>
</evidence>
<gene>
    <name evidence="6" type="ORF">F7R25_06295</name>
</gene>
<reference evidence="6 7" key="1">
    <citation type="submission" date="2019-09" db="EMBL/GenBank/DDBJ databases">
        <title>Draft genome sequences of 48 bacterial type strains from the CCUG.</title>
        <authorList>
            <person name="Tunovic T."/>
            <person name="Pineiro-Iglesias B."/>
            <person name="Unosson C."/>
            <person name="Inganas E."/>
            <person name="Ohlen M."/>
            <person name="Cardew S."/>
            <person name="Jensie-Markopoulos S."/>
            <person name="Salva-Serra F."/>
            <person name="Jaen-Luchoro D."/>
            <person name="Karlsson R."/>
            <person name="Svensson-Stadler L."/>
            <person name="Chun J."/>
            <person name="Moore E."/>
        </authorList>
    </citation>
    <scope>NUCLEOTIDE SEQUENCE [LARGE SCALE GENOMIC DNA]</scope>
    <source>
        <strain evidence="6 7">CCUG 65686</strain>
    </source>
</reference>
<dbReference type="PIRSF" id="PIRSF000303">
    <property type="entry name" value="Glutathion_perox"/>
    <property type="match status" value="1"/>
</dbReference>
<dbReference type="InterPro" id="IPR029759">
    <property type="entry name" value="GPX_AS"/>
</dbReference>
<dbReference type="PROSITE" id="PS00460">
    <property type="entry name" value="GLUTATHIONE_PEROXID_1"/>
    <property type="match status" value="1"/>
</dbReference>
<dbReference type="GO" id="GO:0034599">
    <property type="term" value="P:cellular response to oxidative stress"/>
    <property type="evidence" value="ECO:0007669"/>
    <property type="project" value="TreeGrafter"/>
</dbReference>
<dbReference type="InterPro" id="IPR036249">
    <property type="entry name" value="Thioredoxin-like_sf"/>
</dbReference>
<dbReference type="FunFam" id="3.40.30.10:FF:000010">
    <property type="entry name" value="Glutathione peroxidase"/>
    <property type="match status" value="1"/>
</dbReference>
<dbReference type="Gene3D" id="3.40.30.10">
    <property type="entry name" value="Glutaredoxin"/>
    <property type="match status" value="1"/>
</dbReference>
<accession>A0A3P0GP18</accession>
<dbReference type="RefSeq" id="WP_059883322.1">
    <property type="nucleotide sequence ID" value="NZ_CABVPM010000026.1"/>
</dbReference>
<dbReference type="PROSITE" id="PS51355">
    <property type="entry name" value="GLUTATHIONE_PEROXID_3"/>
    <property type="match status" value="1"/>
</dbReference>
<dbReference type="EMBL" id="VZOK01000007">
    <property type="protein sequence ID" value="KAB0639923.1"/>
    <property type="molecule type" value="Genomic_DNA"/>
</dbReference>
<dbReference type="Pfam" id="PF00255">
    <property type="entry name" value="GSHPx"/>
    <property type="match status" value="1"/>
</dbReference>
<proteinExistence type="inferred from homology"/>
<comment type="similarity">
    <text evidence="1 5">Belongs to the glutathione peroxidase family.</text>
</comment>